<dbReference type="PROSITE" id="PS50082">
    <property type="entry name" value="WD_REPEATS_2"/>
    <property type="match status" value="5"/>
</dbReference>
<evidence type="ECO:0000256" key="3">
    <source>
        <dbReference type="PROSITE-ProRule" id="PRU00221"/>
    </source>
</evidence>
<feature type="repeat" description="WD" evidence="3">
    <location>
        <begin position="589"/>
        <end position="620"/>
    </location>
</feature>
<reference evidence="5 6" key="1">
    <citation type="submission" date="2013-01" db="EMBL/GenBank/DDBJ databases">
        <authorList>
            <person name="Bench S."/>
        </authorList>
    </citation>
    <scope>NUCLEOTIDE SEQUENCE [LARGE SCALE GENOMIC DNA]</scope>
    <source>
        <strain evidence="5 6">WH 8502</strain>
    </source>
</reference>
<dbReference type="InterPro" id="IPR001680">
    <property type="entry name" value="WD40_rpt"/>
</dbReference>
<comment type="caution">
    <text evidence="5">The sequence shown here is derived from an EMBL/GenBank/DDBJ whole genome shotgun (WGS) entry which is preliminary data.</text>
</comment>
<proteinExistence type="predicted"/>
<feature type="repeat" description="WD" evidence="3">
    <location>
        <begin position="751"/>
        <end position="783"/>
    </location>
</feature>
<dbReference type="PRINTS" id="PR00320">
    <property type="entry name" value="GPROTEINBRPT"/>
</dbReference>
<dbReference type="CDD" id="cd00200">
    <property type="entry name" value="WD40"/>
    <property type="match status" value="1"/>
</dbReference>
<organism evidence="5 6">
    <name type="scientific">Crocosphaera watsonii WH 8502</name>
    <dbReference type="NCBI Taxonomy" id="423474"/>
    <lineage>
        <taxon>Bacteria</taxon>
        <taxon>Bacillati</taxon>
        <taxon>Cyanobacteriota</taxon>
        <taxon>Cyanophyceae</taxon>
        <taxon>Oscillatoriophycideae</taxon>
        <taxon>Chroococcales</taxon>
        <taxon>Aphanothecaceae</taxon>
        <taxon>Crocosphaera</taxon>
    </lineage>
</organism>
<keyword evidence="4" id="KW-1133">Transmembrane helix</keyword>
<evidence type="ECO:0000256" key="4">
    <source>
        <dbReference type="SAM" id="Phobius"/>
    </source>
</evidence>
<evidence type="ECO:0000256" key="2">
    <source>
        <dbReference type="ARBA" id="ARBA00022737"/>
    </source>
</evidence>
<dbReference type="InterPro" id="IPR015943">
    <property type="entry name" value="WD40/YVTN_repeat-like_dom_sf"/>
</dbReference>
<feature type="repeat" description="WD" evidence="3">
    <location>
        <begin position="548"/>
        <end position="580"/>
    </location>
</feature>
<sequence>MQTDTNQTDSFYEYQVGGSLRINAPSYVVRHGDNQLYQALLKGDFSYVLNTRQMGKSSLRVRVKNRLQKEGYRCASLDLTSIGSETTTPIKWYKGLIWELWRGFNLIGKVNLKAWWSEQADFSPIQRLDHFIQDILLKSIPSQPIVIFIDEIDSVLGLSFAVDDFWALIRFCYNQRAENKEYNRLTFALFGVATPSELIQAKERTPFNIGTAIELRGFQPHEIKPLIEGLKGSLTYPQEIVEEILYWTGGQPFLTQKICQIVLAETPPFLTPETVPQWIERLVRSQIIADWETQDEPEHLHTIRNRLLRNEANIGSILGCYLEIVQQAQIPLDNSLEQRELLLSGIVEKRGACLRVRSPIYEMVFNRDWVNQQLDRLRPYSSPLQLWVKSNYQEESQLLRGQTLLDAQSWAKNHRLSDLDYQFLAASETCDRRESQQKLEAEKLKETHRRLKAQKRLIAVISFAFLVSCGFIWLSIKQYRQGALNEIQAMARSSQGYSTSELGLDSLLAAIKAKRKLQKLKIRDNQTQREVEIALGKAVYSGLEFNRLTGHKDGVWGVDISNDGQTLVTASWNHSLKLWQQNGKLLKTISGHKNRVYKVKFSQNNQLIASASVDRTVKLWTFDGEPLRTLNTNKPVYDVTFSPDDQILIAATGNDLQIWTVEGKLLETLEEHDAEVYDVEFSNNGQFFLSSSKDKTIKLWNKNGQLLKTFRDHNNTVWELEWGEDDSYFLSASEDGTIKKWNLDGTVIKTIVAHNSAVMDIEIVPQSKVFFSVGEDKTIKFWSPQGELIDSFDGHQDGILDLAIHPKR</sequence>
<keyword evidence="4" id="KW-0472">Membrane</keyword>
<dbReference type="RefSeq" id="WP_021830772.1">
    <property type="nucleotide sequence ID" value="NZ_CAQK01000479.1"/>
</dbReference>
<name>T2IDA1_CROWT</name>
<dbReference type="AlphaFoldDB" id="T2IDA1"/>
<dbReference type="PANTHER" id="PTHR22847">
    <property type="entry name" value="WD40 REPEAT PROTEIN"/>
    <property type="match status" value="1"/>
</dbReference>
<dbReference type="Gene3D" id="3.40.50.300">
    <property type="entry name" value="P-loop containing nucleotide triphosphate hydrolases"/>
    <property type="match status" value="1"/>
</dbReference>
<feature type="repeat" description="WD" evidence="3">
    <location>
        <begin position="669"/>
        <end position="701"/>
    </location>
</feature>
<dbReference type="EMBL" id="CAQK01000479">
    <property type="protein sequence ID" value="CCQ51491.1"/>
    <property type="molecule type" value="Genomic_DNA"/>
</dbReference>
<feature type="repeat" description="WD" evidence="3">
    <location>
        <begin position="710"/>
        <end position="744"/>
    </location>
</feature>
<dbReference type="InterPro" id="IPR036322">
    <property type="entry name" value="WD40_repeat_dom_sf"/>
</dbReference>
<keyword evidence="1 3" id="KW-0853">WD repeat</keyword>
<evidence type="ECO:0000313" key="5">
    <source>
        <dbReference type="EMBL" id="CCQ51491.1"/>
    </source>
</evidence>
<reference evidence="5 6" key="2">
    <citation type="submission" date="2013-09" db="EMBL/GenBank/DDBJ databases">
        <title>Whole genome comparison of six Crocosphaera watsonii strains with differing phenotypes.</title>
        <authorList>
            <person name="Bench S.R."/>
            <person name="Heller P."/>
            <person name="Frank I."/>
            <person name="Arciniega M."/>
            <person name="Shilova I.N."/>
            <person name="Zehr J.P."/>
        </authorList>
    </citation>
    <scope>NUCLEOTIDE SEQUENCE [LARGE SCALE GENOMIC DNA]</scope>
    <source>
        <strain evidence="5 6">WH 8502</strain>
    </source>
</reference>
<keyword evidence="2" id="KW-0677">Repeat</keyword>
<dbReference type="SUPFAM" id="SSF50978">
    <property type="entry name" value="WD40 repeat-like"/>
    <property type="match status" value="1"/>
</dbReference>
<keyword evidence="4" id="KW-0812">Transmembrane</keyword>
<protein>
    <submittedName>
        <fullName evidence="5">High-affnity carbon uptake protein Hat/HatR</fullName>
    </submittedName>
</protein>
<dbReference type="InterPro" id="IPR027417">
    <property type="entry name" value="P-loop_NTPase"/>
</dbReference>
<dbReference type="PROSITE" id="PS50294">
    <property type="entry name" value="WD_REPEATS_REGION"/>
    <property type="match status" value="5"/>
</dbReference>
<dbReference type="PANTHER" id="PTHR22847:SF637">
    <property type="entry name" value="WD REPEAT DOMAIN 5B"/>
    <property type="match status" value="1"/>
</dbReference>
<dbReference type="SUPFAM" id="SSF52540">
    <property type="entry name" value="P-loop containing nucleoside triphosphate hydrolases"/>
    <property type="match status" value="1"/>
</dbReference>
<evidence type="ECO:0000256" key="1">
    <source>
        <dbReference type="ARBA" id="ARBA00022574"/>
    </source>
</evidence>
<dbReference type="Proteomes" id="UP000018348">
    <property type="component" value="Unassembled WGS sequence"/>
</dbReference>
<evidence type="ECO:0000313" key="6">
    <source>
        <dbReference type="Proteomes" id="UP000018348"/>
    </source>
</evidence>
<gene>
    <name evidence="5" type="ORF">CWATWH8502_4637</name>
</gene>
<dbReference type="Pfam" id="PF00400">
    <property type="entry name" value="WD40"/>
    <property type="match status" value="6"/>
</dbReference>
<dbReference type="Pfam" id="PF14516">
    <property type="entry name" value="AAA_35"/>
    <property type="match status" value="1"/>
</dbReference>
<dbReference type="InterPro" id="IPR020472">
    <property type="entry name" value="WD40_PAC1"/>
</dbReference>
<dbReference type="SMART" id="SM00320">
    <property type="entry name" value="WD40"/>
    <property type="match status" value="6"/>
</dbReference>
<accession>T2IDA1</accession>
<feature type="transmembrane region" description="Helical" evidence="4">
    <location>
        <begin position="457"/>
        <end position="476"/>
    </location>
</feature>
<dbReference type="Gene3D" id="2.130.10.10">
    <property type="entry name" value="YVTN repeat-like/Quinoprotein amine dehydrogenase"/>
    <property type="match status" value="1"/>
</dbReference>